<feature type="region of interest" description="Disordered" evidence="1">
    <location>
        <begin position="761"/>
        <end position="799"/>
    </location>
</feature>
<evidence type="ECO:0000313" key="4">
    <source>
        <dbReference type="Proteomes" id="UP000001514"/>
    </source>
</evidence>
<reference evidence="3 4" key="1">
    <citation type="journal article" date="2011" name="Science">
        <title>The Selaginella genome identifies genetic changes associated with the evolution of vascular plants.</title>
        <authorList>
            <person name="Banks J.A."/>
            <person name="Nishiyama T."/>
            <person name="Hasebe M."/>
            <person name="Bowman J.L."/>
            <person name="Gribskov M."/>
            <person name="dePamphilis C."/>
            <person name="Albert V.A."/>
            <person name="Aono N."/>
            <person name="Aoyama T."/>
            <person name="Ambrose B.A."/>
            <person name="Ashton N.W."/>
            <person name="Axtell M.J."/>
            <person name="Barker E."/>
            <person name="Barker M.S."/>
            <person name="Bennetzen J.L."/>
            <person name="Bonawitz N.D."/>
            <person name="Chapple C."/>
            <person name="Cheng C."/>
            <person name="Correa L.G."/>
            <person name="Dacre M."/>
            <person name="DeBarry J."/>
            <person name="Dreyer I."/>
            <person name="Elias M."/>
            <person name="Engstrom E.M."/>
            <person name="Estelle M."/>
            <person name="Feng L."/>
            <person name="Finet C."/>
            <person name="Floyd S.K."/>
            <person name="Frommer W.B."/>
            <person name="Fujita T."/>
            <person name="Gramzow L."/>
            <person name="Gutensohn M."/>
            <person name="Harholt J."/>
            <person name="Hattori M."/>
            <person name="Heyl A."/>
            <person name="Hirai T."/>
            <person name="Hiwatashi Y."/>
            <person name="Ishikawa M."/>
            <person name="Iwata M."/>
            <person name="Karol K.G."/>
            <person name="Koehler B."/>
            <person name="Kolukisaoglu U."/>
            <person name="Kubo M."/>
            <person name="Kurata T."/>
            <person name="Lalonde S."/>
            <person name="Li K."/>
            <person name="Li Y."/>
            <person name="Litt A."/>
            <person name="Lyons E."/>
            <person name="Manning G."/>
            <person name="Maruyama T."/>
            <person name="Michael T.P."/>
            <person name="Mikami K."/>
            <person name="Miyazaki S."/>
            <person name="Morinaga S."/>
            <person name="Murata T."/>
            <person name="Mueller-Roeber B."/>
            <person name="Nelson D.R."/>
            <person name="Obara M."/>
            <person name="Oguri Y."/>
            <person name="Olmstead R.G."/>
            <person name="Onodera N."/>
            <person name="Petersen B.L."/>
            <person name="Pils B."/>
            <person name="Prigge M."/>
            <person name="Rensing S.A."/>
            <person name="Riano-Pachon D.M."/>
            <person name="Roberts A.W."/>
            <person name="Sato Y."/>
            <person name="Scheller H.V."/>
            <person name="Schulz B."/>
            <person name="Schulz C."/>
            <person name="Shakirov E.V."/>
            <person name="Shibagaki N."/>
            <person name="Shinohara N."/>
            <person name="Shippen D.E."/>
            <person name="Soerensen I."/>
            <person name="Sotooka R."/>
            <person name="Sugimoto N."/>
            <person name="Sugita M."/>
            <person name="Sumikawa N."/>
            <person name="Tanurdzic M."/>
            <person name="Theissen G."/>
            <person name="Ulvskov P."/>
            <person name="Wakazuki S."/>
            <person name="Weng J.K."/>
            <person name="Willats W.W."/>
            <person name="Wipf D."/>
            <person name="Wolf P.G."/>
            <person name="Yang L."/>
            <person name="Zimmer A.D."/>
            <person name="Zhu Q."/>
            <person name="Mitros T."/>
            <person name="Hellsten U."/>
            <person name="Loque D."/>
            <person name="Otillar R."/>
            <person name="Salamov A."/>
            <person name="Schmutz J."/>
            <person name="Shapiro H."/>
            <person name="Lindquist E."/>
            <person name="Lucas S."/>
            <person name="Rokhsar D."/>
            <person name="Grigoriev I.V."/>
        </authorList>
    </citation>
    <scope>NUCLEOTIDE SEQUENCE [LARGE SCALE GENOMIC DNA]</scope>
</reference>
<dbReference type="GO" id="GO:0035267">
    <property type="term" value="C:NuA4 histone acetyltransferase complex"/>
    <property type="evidence" value="ECO:0000318"/>
    <property type="project" value="GO_Central"/>
</dbReference>
<dbReference type="Proteomes" id="UP000001514">
    <property type="component" value="Unassembled WGS sequence"/>
</dbReference>
<feature type="domain" description="Myb-like" evidence="2">
    <location>
        <begin position="468"/>
        <end position="515"/>
    </location>
</feature>
<gene>
    <name evidence="3" type="ORF">SELMODRAFT_424802</name>
</gene>
<keyword evidence="4" id="KW-1185">Reference proteome</keyword>
<dbReference type="Gramene" id="EFJ12968">
    <property type="protein sequence ID" value="EFJ12968"/>
    <property type="gene ID" value="SELMODRAFT_424802"/>
</dbReference>
<feature type="compositionally biased region" description="Low complexity" evidence="1">
    <location>
        <begin position="704"/>
        <end position="726"/>
    </location>
</feature>
<proteinExistence type="predicted"/>
<feature type="compositionally biased region" description="Basic and acidic residues" evidence="1">
    <location>
        <begin position="175"/>
        <end position="184"/>
    </location>
</feature>
<feature type="compositionally biased region" description="Polar residues" evidence="1">
    <location>
        <begin position="761"/>
        <end position="772"/>
    </location>
</feature>
<dbReference type="EMBL" id="GL377635">
    <property type="protein sequence ID" value="EFJ12968.1"/>
    <property type="molecule type" value="Genomic_DNA"/>
</dbReference>
<dbReference type="KEGG" id="smo:SELMODRAFT_424802"/>
<feature type="compositionally biased region" description="Low complexity" evidence="1">
    <location>
        <begin position="926"/>
        <end position="936"/>
    </location>
</feature>
<dbReference type="HOGENOM" id="CLU_314088_0_0_1"/>
<feature type="compositionally biased region" description="Basic and acidic residues" evidence="1">
    <location>
        <begin position="636"/>
        <end position="646"/>
    </location>
</feature>
<dbReference type="eggNOG" id="ENOG502QSR0">
    <property type="taxonomic scope" value="Eukaryota"/>
</dbReference>
<feature type="compositionally biased region" description="Polar residues" evidence="1">
    <location>
        <begin position="673"/>
        <end position="688"/>
    </location>
</feature>
<dbReference type="STRING" id="88036.D8SR25"/>
<dbReference type="InterPro" id="IPR044798">
    <property type="entry name" value="EAF1A/B"/>
</dbReference>
<feature type="region of interest" description="Disordered" evidence="1">
    <location>
        <begin position="128"/>
        <end position="184"/>
    </location>
</feature>
<feature type="region of interest" description="Disordered" evidence="1">
    <location>
        <begin position="594"/>
        <end position="732"/>
    </location>
</feature>
<dbReference type="PROSITE" id="PS50090">
    <property type="entry name" value="MYB_LIKE"/>
    <property type="match status" value="1"/>
</dbReference>
<dbReference type="PANTHER" id="PTHR46774:SF3">
    <property type="entry name" value="CHROMATIN MODIFICATION-RELATED PROTEIN EAF1 A-RELATED"/>
    <property type="match status" value="1"/>
</dbReference>
<sequence>MGIGANAAARIEREHSCAAVERLVGELRQEVAFRDKRKKELEFLEKGGNPLDFEYGDLVSLPSTLSVVLSDSEAKERKLFVLQNNIHPKHGILTELLVSRLQRNGEFNEPIKQVLRRGTLSSIVRVKEEKSGTPPPTIVADPKAENGSCASSHSIDARVSSVEATTVSKSPLQEGNREEKNGIASQEDIKEEGSELVVTEKKSEEEILGAAISIKERLWKASAAAHLCRSASQAPFWATAEAFTKSSTDIALSKDTQRLPFENYAIKFLANTMESPPSLKAPCTPELKERAVSLSNLPLPLHYIIPPGVAEAYRTYIEDSWASAYDYNSRRQSSQDSDSELEDDLLKLDNDVSYATGLKKKRRQQDEFNYIIPAKKQRTVSIPGRQRSDKKSKKLKSNKSTKGTDSENEWVPEACYSEKQPKRKRDQFFGNKSTDLSGFKRPKLSNLISRKSILRKGEFCSNGTGNGSSWSSLEDQAILVLEHDFGGNWKLLSDILNNGSHIKGHFRSSKSCQERHMFLEETAGDPSVWGILKGSAMLLLQKLQGPLEHDTLKLHFEEIVKAKQRYASAQRDQPPETVQPHESHVAIIAQAQRSKGRFLSPLDFPEDQGESKPGGRCVKRETASEPKTLPSQARNPQEKNNNDTKDGPSSQPSSKPDGQKIARNGQVGRKAGTQKQQIQRPNPVNSVKQEPLQRISSDAAKIEQQPQTIQAQQPHAIQAQQQQPPQRNFSLQKLEYRQEQHQPQQLLGITPRPTFQQKQKLPACSTSTSQQLPAHKSFAEQHHQHHFSRPPQSMQQSIQQPGFHYNSRCFAAGPGPQARAAVAAGAIRAQAPGGQWRPSQSSAHTYSHAVDAPAFRFQNQSSGRPMKQAQRSLAQHHQQAAQPQQCGVSYLPSSMTGAVRYQASHAAVPAKTWSPSERPTAGTVVTSSPPTAAAAADPPPASCK</sequence>
<evidence type="ECO:0000313" key="3">
    <source>
        <dbReference type="EMBL" id="EFJ12968.1"/>
    </source>
</evidence>
<evidence type="ECO:0000256" key="1">
    <source>
        <dbReference type="SAM" id="MobiDB-lite"/>
    </source>
</evidence>
<dbReference type="InParanoid" id="D8SR25"/>
<feature type="compositionally biased region" description="Polar residues" evidence="1">
    <location>
        <begin position="162"/>
        <end position="173"/>
    </location>
</feature>
<accession>D8SR25</accession>
<feature type="compositionally biased region" description="Low complexity" evidence="1">
    <location>
        <begin position="789"/>
        <end position="799"/>
    </location>
</feature>
<name>D8SR25_SELML</name>
<dbReference type="PANTHER" id="PTHR46774">
    <property type="entry name" value="CHROMATIN MODIFICATION-RELATED PROTEIN EAF1 A-RELATED"/>
    <property type="match status" value="1"/>
</dbReference>
<organism evidence="4">
    <name type="scientific">Selaginella moellendorffii</name>
    <name type="common">Spikemoss</name>
    <dbReference type="NCBI Taxonomy" id="88036"/>
    <lineage>
        <taxon>Eukaryota</taxon>
        <taxon>Viridiplantae</taxon>
        <taxon>Streptophyta</taxon>
        <taxon>Embryophyta</taxon>
        <taxon>Tracheophyta</taxon>
        <taxon>Lycopodiopsida</taxon>
        <taxon>Selaginellales</taxon>
        <taxon>Selaginellaceae</taxon>
        <taxon>Selaginella</taxon>
    </lineage>
</organism>
<dbReference type="AlphaFoldDB" id="D8SR25"/>
<feature type="region of interest" description="Disordered" evidence="1">
    <location>
        <begin position="909"/>
        <end position="944"/>
    </location>
</feature>
<protein>
    <recommendedName>
        <fullName evidence="2">Myb-like domain-containing protein</fullName>
    </recommendedName>
</protein>
<feature type="compositionally biased region" description="Basic residues" evidence="1">
    <location>
        <begin position="388"/>
        <end position="399"/>
    </location>
</feature>
<evidence type="ECO:0000259" key="2">
    <source>
        <dbReference type="PROSITE" id="PS50090"/>
    </source>
</evidence>
<feature type="compositionally biased region" description="Polar residues" evidence="1">
    <location>
        <begin position="647"/>
        <end position="656"/>
    </location>
</feature>
<feature type="region of interest" description="Disordered" evidence="1">
    <location>
        <begin position="369"/>
        <end position="434"/>
    </location>
</feature>
<dbReference type="InterPro" id="IPR001005">
    <property type="entry name" value="SANT/Myb"/>
</dbReference>